<dbReference type="InterPro" id="IPR012373">
    <property type="entry name" value="Ferrdict_sens_TM"/>
</dbReference>
<sequence>MNDKFNFRIAELLAALFTGSHSEQDVGELRNWIQENERRSKFTTKILNEDNFEYNEKMLAKFPSEERWQRVKVLLDKTGKSKKLRLWMVRYTAAVVLLLVAVVSSLWLNKDEVEEQCPLPRVLASGTTGARLTTGNGKAIDITQNAHLQLHEEDGTSITTDSLGMVYEASDSVVEQEIWNTMETMTGREYMLVLADGTRIFMNAETQVTFPASFKGCERRIRLSGEAYFEVAKDPMHPFIVETEGAEVRVLGTSFNVRAYEGEQEMVTTLVEGKVAVSDSLTKREIHPGEQAVCMLAEGRIDVRQVEVSLYTAWKSGKFIFHNEPLEKIMTYLSHWYGFECRFLDNKAREVRIGASLNRYEDATPILSMLQKTNLVHVTQVDNVLYISSAK</sequence>
<dbReference type="OrthoDB" id="1098890at2"/>
<dbReference type="Gene3D" id="2.60.120.1440">
    <property type="match status" value="1"/>
</dbReference>
<dbReference type="Pfam" id="PF04773">
    <property type="entry name" value="FecR"/>
    <property type="match status" value="1"/>
</dbReference>
<accession>A0A7W6HVY6</accession>
<feature type="transmembrane region" description="Helical" evidence="1">
    <location>
        <begin position="87"/>
        <end position="108"/>
    </location>
</feature>
<evidence type="ECO:0000259" key="2">
    <source>
        <dbReference type="Pfam" id="PF04773"/>
    </source>
</evidence>
<dbReference type="GO" id="GO:0016989">
    <property type="term" value="F:sigma factor antagonist activity"/>
    <property type="evidence" value="ECO:0007669"/>
    <property type="project" value="TreeGrafter"/>
</dbReference>
<dbReference type="RefSeq" id="WP_124315582.1">
    <property type="nucleotide sequence ID" value="NZ_AP028155.1"/>
</dbReference>
<dbReference type="Gene3D" id="3.55.50.30">
    <property type="match status" value="1"/>
</dbReference>
<dbReference type="EMBL" id="JACIES010000002">
    <property type="protein sequence ID" value="MBB4025364.1"/>
    <property type="molecule type" value="Genomic_DNA"/>
</dbReference>
<keyword evidence="1" id="KW-1133">Transmembrane helix</keyword>
<feature type="domain" description="Protein FecR C-terminal" evidence="3">
    <location>
        <begin position="318"/>
        <end position="386"/>
    </location>
</feature>
<dbReference type="AlphaFoldDB" id="A0A7W6HVY6"/>
<dbReference type="GeneID" id="93099417"/>
<evidence type="ECO:0000256" key="1">
    <source>
        <dbReference type="SAM" id="Phobius"/>
    </source>
</evidence>
<gene>
    <name evidence="4" type="ORF">GGR14_001136</name>
</gene>
<reference evidence="4 5" key="1">
    <citation type="submission" date="2020-08" db="EMBL/GenBank/DDBJ databases">
        <title>Genomic Encyclopedia of Type Strains, Phase IV (KMG-IV): sequencing the most valuable type-strain genomes for metagenomic binning, comparative biology and taxonomic classification.</title>
        <authorList>
            <person name="Goeker M."/>
        </authorList>
    </citation>
    <scope>NUCLEOTIDE SEQUENCE [LARGE SCALE GENOMIC DNA]</scope>
    <source>
        <strain evidence="4 5">DSM 105721</strain>
    </source>
</reference>
<name>A0A7W6HVY6_9BACT</name>
<dbReference type="FunFam" id="2.60.120.1440:FF:000001">
    <property type="entry name" value="Putative anti-sigma factor"/>
    <property type="match status" value="1"/>
</dbReference>
<dbReference type="InterPro" id="IPR006860">
    <property type="entry name" value="FecR"/>
</dbReference>
<dbReference type="PANTHER" id="PTHR30273:SF2">
    <property type="entry name" value="PROTEIN FECR"/>
    <property type="match status" value="1"/>
</dbReference>
<organism evidence="4 5">
    <name type="scientific">Butyricimonas faecihominis</name>
    <dbReference type="NCBI Taxonomy" id="1472416"/>
    <lineage>
        <taxon>Bacteria</taxon>
        <taxon>Pseudomonadati</taxon>
        <taxon>Bacteroidota</taxon>
        <taxon>Bacteroidia</taxon>
        <taxon>Bacteroidales</taxon>
        <taxon>Odoribacteraceae</taxon>
        <taxon>Butyricimonas</taxon>
    </lineage>
</organism>
<dbReference type="PANTHER" id="PTHR30273">
    <property type="entry name" value="PERIPLASMIC SIGNAL SENSOR AND SIGMA FACTOR ACTIVATOR FECR-RELATED"/>
    <property type="match status" value="1"/>
</dbReference>
<evidence type="ECO:0000313" key="4">
    <source>
        <dbReference type="EMBL" id="MBB4025364.1"/>
    </source>
</evidence>
<proteinExistence type="predicted"/>
<dbReference type="InterPro" id="IPR032508">
    <property type="entry name" value="FecR_C"/>
</dbReference>
<keyword evidence="1" id="KW-0812">Transmembrane</keyword>
<feature type="domain" description="FecR protein" evidence="2">
    <location>
        <begin position="181"/>
        <end position="275"/>
    </location>
</feature>
<protein>
    <submittedName>
        <fullName evidence="4">Ferric-dicitrate binding protein FerR (Iron transport regulator)</fullName>
    </submittedName>
</protein>
<comment type="caution">
    <text evidence="4">The sequence shown here is derived from an EMBL/GenBank/DDBJ whole genome shotgun (WGS) entry which is preliminary data.</text>
</comment>
<keyword evidence="1" id="KW-0472">Membrane</keyword>
<evidence type="ECO:0000259" key="3">
    <source>
        <dbReference type="Pfam" id="PF16344"/>
    </source>
</evidence>
<keyword evidence="5" id="KW-1185">Reference proteome</keyword>
<dbReference type="Pfam" id="PF16344">
    <property type="entry name" value="FecR_C"/>
    <property type="match status" value="1"/>
</dbReference>
<dbReference type="Proteomes" id="UP000546007">
    <property type="component" value="Unassembled WGS sequence"/>
</dbReference>
<evidence type="ECO:0000313" key="5">
    <source>
        <dbReference type="Proteomes" id="UP000546007"/>
    </source>
</evidence>